<evidence type="ECO:0000256" key="2">
    <source>
        <dbReference type="ARBA" id="ARBA00007935"/>
    </source>
</evidence>
<dbReference type="InterPro" id="IPR000522">
    <property type="entry name" value="ABC_transptr_permease_BtuC"/>
</dbReference>
<gene>
    <name evidence="9" type="ORF">SAMN02745784_00559</name>
</gene>
<proteinExistence type="inferred from homology"/>
<name>A0A1M4T8Z8_9FIRM</name>
<dbReference type="SUPFAM" id="SSF81345">
    <property type="entry name" value="ABC transporter involved in vitamin B12 uptake, BtuC"/>
    <property type="match status" value="1"/>
</dbReference>
<comment type="similarity">
    <text evidence="2">Belongs to the binding-protein-dependent transport system permease family. FecCD subfamily.</text>
</comment>
<keyword evidence="4" id="KW-1003">Cell membrane</keyword>
<dbReference type="EMBL" id="FQTY01000002">
    <property type="protein sequence ID" value="SHE40808.1"/>
    <property type="molecule type" value="Genomic_DNA"/>
</dbReference>
<protein>
    <submittedName>
        <fullName evidence="9">Iron complex transport system permease protein</fullName>
    </submittedName>
</protein>
<evidence type="ECO:0000256" key="7">
    <source>
        <dbReference type="ARBA" id="ARBA00023136"/>
    </source>
</evidence>
<feature type="transmembrane region" description="Helical" evidence="8">
    <location>
        <begin position="108"/>
        <end position="130"/>
    </location>
</feature>
<feature type="transmembrane region" description="Helical" evidence="8">
    <location>
        <begin position="136"/>
        <end position="156"/>
    </location>
</feature>
<feature type="transmembrane region" description="Helical" evidence="8">
    <location>
        <begin position="209"/>
        <end position="230"/>
    </location>
</feature>
<keyword evidence="3" id="KW-0813">Transport</keyword>
<dbReference type="STRING" id="1123404.SAMN02745784_00559"/>
<dbReference type="Gene3D" id="1.10.3470.10">
    <property type="entry name" value="ABC transporter involved in vitamin B12 uptake, BtuC"/>
    <property type="match status" value="1"/>
</dbReference>
<evidence type="ECO:0000313" key="9">
    <source>
        <dbReference type="EMBL" id="SHE40808.1"/>
    </source>
</evidence>
<evidence type="ECO:0000256" key="5">
    <source>
        <dbReference type="ARBA" id="ARBA00022692"/>
    </source>
</evidence>
<sequence length="352" mass="37766">MIDNRSEILEDYQKKETRKIIFLILAFIGLLIISVICTSLGITDSSVMDVWKTILKGILRSHNLTTTEKVILNLRLPRTVLGLLAGIGLSISGVIMQGITRNPLVSPFTIGISSAAGFGASIAIVFGFGLFGSSQLGIVTNAFMAAIICTIVIFLIAKKMSMSSQSIILTGIALNYLFQACSTTIQFIADDNKLAKVINWTFGTLNGAEWIHVKIVGSFVIPCLLILMLLNDKFTIVAIMEDELAKTMGINPVILRIIGSTLASLSTAAIISFTGVIGFIGLAAPHIARAIIGNNYKYLLPGSAIMGAMLITIGDTIGRLILSPVIVPVGIVISFLGVPIFLHQVVLNRRSY</sequence>
<keyword evidence="7 8" id="KW-0472">Membrane</keyword>
<feature type="transmembrane region" description="Helical" evidence="8">
    <location>
        <begin position="20"/>
        <end position="42"/>
    </location>
</feature>
<dbReference type="Pfam" id="PF01032">
    <property type="entry name" value="FecCD"/>
    <property type="match status" value="1"/>
</dbReference>
<evidence type="ECO:0000313" key="10">
    <source>
        <dbReference type="Proteomes" id="UP000184114"/>
    </source>
</evidence>
<evidence type="ECO:0000256" key="8">
    <source>
        <dbReference type="SAM" id="Phobius"/>
    </source>
</evidence>
<organism evidence="9 10">
    <name type="scientific">Tissierella praeacuta DSM 18095</name>
    <dbReference type="NCBI Taxonomy" id="1123404"/>
    <lineage>
        <taxon>Bacteria</taxon>
        <taxon>Bacillati</taxon>
        <taxon>Bacillota</taxon>
        <taxon>Tissierellia</taxon>
        <taxon>Tissierellales</taxon>
        <taxon>Tissierellaceae</taxon>
        <taxon>Tissierella</taxon>
    </lineage>
</organism>
<evidence type="ECO:0000256" key="4">
    <source>
        <dbReference type="ARBA" id="ARBA00022475"/>
    </source>
</evidence>
<comment type="subcellular location">
    <subcellularLocation>
        <location evidence="1">Cell membrane</location>
        <topology evidence="1">Multi-pass membrane protein</topology>
    </subcellularLocation>
</comment>
<dbReference type="GeneID" id="90996585"/>
<dbReference type="FunFam" id="1.10.3470.10:FF:000001">
    <property type="entry name" value="Vitamin B12 ABC transporter permease BtuC"/>
    <property type="match status" value="1"/>
</dbReference>
<dbReference type="PANTHER" id="PTHR30472">
    <property type="entry name" value="FERRIC ENTEROBACTIN TRANSPORT SYSTEM PERMEASE PROTEIN"/>
    <property type="match status" value="1"/>
</dbReference>
<keyword evidence="6 8" id="KW-1133">Transmembrane helix</keyword>
<dbReference type="CDD" id="cd06550">
    <property type="entry name" value="TM_ABC_iron-siderophores_like"/>
    <property type="match status" value="1"/>
</dbReference>
<feature type="transmembrane region" description="Helical" evidence="8">
    <location>
        <begin position="320"/>
        <end position="342"/>
    </location>
</feature>
<feature type="transmembrane region" description="Helical" evidence="8">
    <location>
        <begin position="79"/>
        <end position="96"/>
    </location>
</feature>
<dbReference type="InterPro" id="IPR037294">
    <property type="entry name" value="ABC_BtuC-like"/>
</dbReference>
<dbReference type="Proteomes" id="UP000184114">
    <property type="component" value="Unassembled WGS sequence"/>
</dbReference>
<feature type="transmembrane region" description="Helical" evidence="8">
    <location>
        <begin position="253"/>
        <end position="284"/>
    </location>
</feature>
<evidence type="ECO:0000256" key="6">
    <source>
        <dbReference type="ARBA" id="ARBA00022989"/>
    </source>
</evidence>
<keyword evidence="5 8" id="KW-0812">Transmembrane</keyword>
<dbReference type="GO" id="GO:0033214">
    <property type="term" value="P:siderophore-iron import into cell"/>
    <property type="evidence" value="ECO:0007669"/>
    <property type="project" value="TreeGrafter"/>
</dbReference>
<reference evidence="10" key="1">
    <citation type="submission" date="2016-11" db="EMBL/GenBank/DDBJ databases">
        <authorList>
            <person name="Varghese N."/>
            <person name="Submissions S."/>
        </authorList>
    </citation>
    <scope>NUCLEOTIDE SEQUENCE [LARGE SCALE GENOMIC DNA]</scope>
    <source>
        <strain evidence="10">DSM 18095</strain>
    </source>
</reference>
<accession>A0A1M4T8Z8</accession>
<keyword evidence="10" id="KW-1185">Reference proteome</keyword>
<evidence type="ECO:0000256" key="1">
    <source>
        <dbReference type="ARBA" id="ARBA00004651"/>
    </source>
</evidence>
<dbReference type="PANTHER" id="PTHR30472:SF25">
    <property type="entry name" value="ABC TRANSPORTER PERMEASE PROTEIN MJ0876-RELATED"/>
    <property type="match status" value="1"/>
</dbReference>
<dbReference type="GO" id="GO:0022857">
    <property type="term" value="F:transmembrane transporter activity"/>
    <property type="evidence" value="ECO:0007669"/>
    <property type="project" value="InterPro"/>
</dbReference>
<dbReference type="GO" id="GO:0005886">
    <property type="term" value="C:plasma membrane"/>
    <property type="evidence" value="ECO:0007669"/>
    <property type="project" value="UniProtKB-SubCell"/>
</dbReference>
<dbReference type="RefSeq" id="WP_084725089.1">
    <property type="nucleotide sequence ID" value="NZ_FQTY01000002.1"/>
</dbReference>
<feature type="transmembrane region" description="Helical" evidence="8">
    <location>
        <begin position="296"/>
        <end position="313"/>
    </location>
</feature>
<feature type="transmembrane region" description="Helical" evidence="8">
    <location>
        <begin position="168"/>
        <end position="189"/>
    </location>
</feature>
<dbReference type="AlphaFoldDB" id="A0A1M4T8Z8"/>
<evidence type="ECO:0000256" key="3">
    <source>
        <dbReference type="ARBA" id="ARBA00022448"/>
    </source>
</evidence>